<feature type="binding site" evidence="11">
    <location>
        <position position="166"/>
    </location>
    <ligand>
        <name>Mn(2+)</name>
        <dbReference type="ChEBI" id="CHEBI:29035"/>
        <label>1</label>
    </ligand>
</feature>
<organism evidence="12 13">
    <name type="scientific">Psychrobacter piscatorii</name>
    <dbReference type="NCBI Taxonomy" id="554343"/>
    <lineage>
        <taxon>Bacteria</taxon>
        <taxon>Pseudomonadati</taxon>
        <taxon>Pseudomonadota</taxon>
        <taxon>Gammaproteobacteria</taxon>
        <taxon>Moraxellales</taxon>
        <taxon>Moraxellaceae</taxon>
        <taxon>Psychrobacter</taxon>
    </lineage>
</organism>
<feature type="binding site" evidence="10">
    <location>
        <begin position="165"/>
        <end position="169"/>
    </location>
    <ligand>
        <name>GMP</name>
        <dbReference type="ChEBI" id="CHEBI:58115"/>
    </ligand>
</feature>
<dbReference type="GO" id="GO:0042245">
    <property type="term" value="P:RNA repair"/>
    <property type="evidence" value="ECO:0007669"/>
    <property type="project" value="UniProtKB-KW"/>
</dbReference>
<feature type="binding site" evidence="11">
    <location>
        <position position="277"/>
    </location>
    <ligand>
        <name>Mn(2+)</name>
        <dbReference type="ChEBI" id="CHEBI:29035"/>
        <label>2</label>
    </ligand>
</feature>
<dbReference type="Pfam" id="PF01139">
    <property type="entry name" value="RtcB"/>
    <property type="match status" value="1"/>
</dbReference>
<dbReference type="Gene3D" id="3.90.1860.10">
    <property type="entry name" value="tRNA-splicing ligase RtcB"/>
    <property type="match status" value="1"/>
</dbReference>
<protein>
    <recommendedName>
        <fullName evidence="1">3'-phosphate/5'-hydroxy nucleic acid ligase</fullName>
        <ecNumber evidence="1">6.5.1.8</ecNumber>
    </recommendedName>
</protein>
<keyword evidence="13" id="KW-1185">Reference proteome</keyword>
<dbReference type="GO" id="GO:0006281">
    <property type="term" value="P:DNA repair"/>
    <property type="evidence" value="ECO:0007669"/>
    <property type="project" value="TreeGrafter"/>
</dbReference>
<evidence type="ECO:0000256" key="11">
    <source>
        <dbReference type="PIRSR" id="PIRSR601233-3"/>
    </source>
</evidence>
<dbReference type="InterPro" id="IPR052915">
    <property type="entry name" value="RtcB-like"/>
</dbReference>
<keyword evidence="3 11" id="KW-0479">Metal-binding</keyword>
<feature type="binding site" evidence="10">
    <location>
        <begin position="277"/>
        <end position="278"/>
    </location>
    <ligand>
        <name>GMP</name>
        <dbReference type="ChEBI" id="CHEBI:58115"/>
    </ligand>
</feature>
<keyword evidence="7 11" id="KW-0464">Manganese</keyword>
<evidence type="ECO:0000256" key="2">
    <source>
        <dbReference type="ARBA" id="ARBA00022598"/>
    </source>
</evidence>
<dbReference type="GO" id="GO:0006396">
    <property type="term" value="P:RNA processing"/>
    <property type="evidence" value="ECO:0007669"/>
    <property type="project" value="InterPro"/>
</dbReference>
<evidence type="ECO:0000256" key="1">
    <source>
        <dbReference type="ARBA" id="ARBA00012726"/>
    </source>
</evidence>
<dbReference type="GO" id="GO:0030145">
    <property type="term" value="F:manganese ion binding"/>
    <property type="evidence" value="ECO:0007669"/>
    <property type="project" value="TreeGrafter"/>
</dbReference>
<reference evidence="12 13" key="1">
    <citation type="submission" date="2015-11" db="EMBL/GenBank/DDBJ databases">
        <title>Permanent draft genome of Psychrobacter piscatorii LQ58.</title>
        <authorList>
            <person name="Zhou M."/>
            <person name="Dong B."/>
            <person name="Liu Q."/>
        </authorList>
    </citation>
    <scope>NUCLEOTIDE SEQUENCE [LARGE SCALE GENOMIC DNA]</scope>
    <source>
        <strain evidence="12 13">LQ58</strain>
    </source>
</reference>
<keyword evidence="6 10" id="KW-0342">GTP-binding</keyword>
<evidence type="ECO:0000256" key="5">
    <source>
        <dbReference type="ARBA" id="ARBA00022800"/>
    </source>
</evidence>
<dbReference type="GO" id="GO:0005525">
    <property type="term" value="F:GTP binding"/>
    <property type="evidence" value="ECO:0007669"/>
    <property type="project" value="UniProtKB-KW"/>
</dbReference>
<dbReference type="GO" id="GO:0170057">
    <property type="term" value="F:RNA ligase (GTP) activity"/>
    <property type="evidence" value="ECO:0007669"/>
    <property type="project" value="UniProtKB-EC"/>
</dbReference>
<evidence type="ECO:0000313" key="13">
    <source>
        <dbReference type="Proteomes" id="UP000051202"/>
    </source>
</evidence>
<evidence type="ECO:0000256" key="6">
    <source>
        <dbReference type="ARBA" id="ARBA00023134"/>
    </source>
</evidence>
<evidence type="ECO:0000313" key="12">
    <source>
        <dbReference type="EMBL" id="KRU22185.1"/>
    </source>
</evidence>
<dbReference type="Proteomes" id="UP000051202">
    <property type="component" value="Unassembled WGS sequence"/>
</dbReference>
<feature type="binding site" evidence="10">
    <location>
        <position position="316"/>
    </location>
    <ligand>
        <name>GMP</name>
        <dbReference type="ChEBI" id="CHEBI:58115"/>
    </ligand>
</feature>
<evidence type="ECO:0000256" key="10">
    <source>
        <dbReference type="PIRSR" id="PIRSR601233-2"/>
    </source>
</evidence>
<dbReference type="GO" id="GO:0003909">
    <property type="term" value="F:DNA ligase activity"/>
    <property type="evidence" value="ECO:0007669"/>
    <property type="project" value="TreeGrafter"/>
</dbReference>
<keyword evidence="4 10" id="KW-0547">Nucleotide-binding</keyword>
<accession>A0A0T6DQF5</accession>
<evidence type="ECO:0000256" key="7">
    <source>
        <dbReference type="ARBA" id="ARBA00023211"/>
    </source>
</evidence>
<comment type="caution">
    <text evidence="12">The sequence shown here is derived from an EMBL/GenBank/DDBJ whole genome shotgun (WGS) entry which is preliminary data.</text>
</comment>
<name>A0A0T6DQF5_9GAMM</name>
<evidence type="ECO:0000256" key="3">
    <source>
        <dbReference type="ARBA" id="ARBA00022723"/>
    </source>
</evidence>
<feature type="binding site" evidence="10">
    <location>
        <position position="403"/>
    </location>
    <ligand>
        <name>GMP</name>
        <dbReference type="ChEBI" id="CHEBI:58115"/>
    </ligand>
</feature>
<dbReference type="SUPFAM" id="SSF103365">
    <property type="entry name" value="Hypothetical protein PH1602"/>
    <property type="match status" value="1"/>
</dbReference>
<dbReference type="EMBL" id="LNDJ01000076">
    <property type="protein sequence ID" value="KRU22185.1"/>
    <property type="molecule type" value="Genomic_DNA"/>
</dbReference>
<feature type="binding site" evidence="10">
    <location>
        <begin position="309"/>
        <end position="312"/>
    </location>
    <ligand>
        <name>GMP</name>
        <dbReference type="ChEBI" id="CHEBI:58115"/>
    </ligand>
</feature>
<dbReference type="STRING" id="554343.AS194_09345"/>
<sequence length="404" mass="44239">MSIQLVLNKNSKHGVPVKIYTSDIEQGAMQQLRNLAQLEFVHSHIAVMPDVHVGKGATVGSVIPTKSAIIPAAVGVDIGCGMNAVRLSLTASDLPDSLKALRLVVEQQVPVGFNMHKQIQAKSSTLDPLGKRLKPITDKHLGLLKMLKGFERTWAKQLGTLGGGNHFIELCLDENQDVWMMLHSGSRGIGNCIGRYFINLAKKERQSRFGHVPDRDLSYFAQGSDSFADYVEAVGWAQDYALENRREMMRLVIKALQSPQAGLPRFALTKEAINCHHNYVNEEVHFGEQVYVTRKGAISAYAGELGIIPGSMGAKSFIVRGLGAAESFCSCSHGAGRQMSRGKAIRAFTIDELKAQTDGVECRKDKGVIDEIPGAYKDIDEVMANQKDLVEVVHTLKQVMCIKG</sequence>
<dbReference type="InterPro" id="IPR001233">
    <property type="entry name" value="RtcB"/>
</dbReference>
<feature type="binding site" evidence="11">
    <location>
        <position position="183"/>
    </location>
    <ligand>
        <name>Mn(2+)</name>
        <dbReference type="ChEBI" id="CHEBI:29035"/>
        <label>2</label>
    </ligand>
</feature>
<feature type="binding site" evidence="11">
    <location>
        <position position="77"/>
    </location>
    <ligand>
        <name>Mn(2+)</name>
        <dbReference type="ChEBI" id="CHEBI:29035"/>
        <label>1</label>
    </ligand>
</feature>
<proteinExistence type="predicted"/>
<evidence type="ECO:0000256" key="9">
    <source>
        <dbReference type="PIRSR" id="PIRSR601233-1"/>
    </source>
</evidence>
<evidence type="ECO:0000256" key="4">
    <source>
        <dbReference type="ARBA" id="ARBA00022741"/>
    </source>
</evidence>
<dbReference type="RefSeq" id="WP_058025033.1">
    <property type="nucleotide sequence ID" value="NZ_LNDJ01000076.1"/>
</dbReference>
<comment type="cofactor">
    <cofactor evidence="11">
        <name>Mn(2+)</name>
        <dbReference type="ChEBI" id="CHEBI:29035"/>
    </cofactor>
    <text evidence="11">Binds 2 manganese ions per subunit.</text>
</comment>
<gene>
    <name evidence="12" type="ORF">AS194_09345</name>
</gene>
<feature type="active site" description="GMP-histidine intermediate" evidence="9">
    <location>
        <position position="333"/>
    </location>
</feature>
<dbReference type="InterPro" id="IPR036025">
    <property type="entry name" value="RtcB-like_sf"/>
</dbReference>
<dbReference type="AlphaFoldDB" id="A0A0T6DQF5"/>
<dbReference type="PANTHER" id="PTHR43749">
    <property type="entry name" value="RNA-SPLICING LIGASE RTCB"/>
    <property type="match status" value="1"/>
</dbReference>
<dbReference type="EC" id="6.5.1.8" evidence="1"/>
<feature type="binding site" evidence="10">
    <location>
        <begin position="333"/>
        <end position="336"/>
    </location>
    <ligand>
        <name>GMP</name>
        <dbReference type="ChEBI" id="CHEBI:58115"/>
    </ligand>
</feature>
<evidence type="ECO:0000256" key="8">
    <source>
        <dbReference type="ARBA" id="ARBA00047746"/>
    </source>
</evidence>
<keyword evidence="2" id="KW-0436">Ligase</keyword>
<comment type="catalytic activity">
    <reaction evidence="8">
        <text>a 3'-end 3'-phospho-ribonucleotide-RNA + a 5'-end dephospho-ribonucleoside-RNA + GTP = a ribonucleotidyl-ribonucleotide-RNA + GMP + diphosphate</text>
        <dbReference type="Rhea" id="RHEA:68076"/>
        <dbReference type="Rhea" id="RHEA-COMP:10463"/>
        <dbReference type="Rhea" id="RHEA-COMP:13936"/>
        <dbReference type="Rhea" id="RHEA-COMP:17355"/>
        <dbReference type="ChEBI" id="CHEBI:33019"/>
        <dbReference type="ChEBI" id="CHEBI:37565"/>
        <dbReference type="ChEBI" id="CHEBI:58115"/>
        <dbReference type="ChEBI" id="CHEBI:83062"/>
        <dbReference type="ChEBI" id="CHEBI:138284"/>
        <dbReference type="ChEBI" id="CHEBI:173118"/>
        <dbReference type="EC" id="6.5.1.8"/>
    </reaction>
</comment>
<keyword evidence="5" id="KW-0692">RNA repair</keyword>
<dbReference type="PANTHER" id="PTHR43749:SF2">
    <property type="entry name" value="RNA-SPLICING LIGASE RTCB"/>
    <property type="match status" value="1"/>
</dbReference>